<evidence type="ECO:0000313" key="12">
    <source>
        <dbReference type="Proteomes" id="UP001500427"/>
    </source>
</evidence>
<proteinExistence type="predicted"/>
<evidence type="ECO:0000256" key="7">
    <source>
        <dbReference type="ARBA" id="ARBA00034000"/>
    </source>
</evidence>
<evidence type="ECO:0000256" key="1">
    <source>
        <dbReference type="ARBA" id="ARBA00022645"/>
    </source>
</evidence>
<dbReference type="Gene3D" id="3.40.710.10">
    <property type="entry name" value="DD-peptidase/beta-lactamase superfamily"/>
    <property type="match status" value="1"/>
</dbReference>
<keyword evidence="5" id="KW-0378">Hydrolase</keyword>
<dbReference type="SUPFAM" id="SSF56601">
    <property type="entry name" value="beta-lactamase/transpeptidase-like"/>
    <property type="match status" value="1"/>
</dbReference>
<evidence type="ECO:0000256" key="8">
    <source>
        <dbReference type="ARBA" id="ARBA00049902"/>
    </source>
</evidence>
<keyword evidence="1" id="KW-0121">Carboxypeptidase</keyword>
<keyword evidence="4" id="KW-0808">Transferase</keyword>
<evidence type="ECO:0000259" key="10">
    <source>
        <dbReference type="Pfam" id="PF00912"/>
    </source>
</evidence>
<keyword evidence="3" id="KW-0328">Glycosyltransferase</keyword>
<evidence type="ECO:0000256" key="6">
    <source>
        <dbReference type="ARBA" id="ARBA00023268"/>
    </source>
</evidence>
<dbReference type="PANTHER" id="PTHR32282">
    <property type="entry name" value="BINDING PROTEIN TRANSPEPTIDASE, PUTATIVE-RELATED"/>
    <property type="match status" value="1"/>
</dbReference>
<organism evidence="11 12">
    <name type="scientific">Terrabacter aeriphilus</name>
    <dbReference type="NCBI Taxonomy" id="515662"/>
    <lineage>
        <taxon>Bacteria</taxon>
        <taxon>Bacillati</taxon>
        <taxon>Actinomycetota</taxon>
        <taxon>Actinomycetes</taxon>
        <taxon>Micrococcales</taxon>
        <taxon>Intrasporangiaceae</taxon>
        <taxon>Terrabacter</taxon>
    </lineage>
</organism>
<evidence type="ECO:0000256" key="3">
    <source>
        <dbReference type="ARBA" id="ARBA00022676"/>
    </source>
</evidence>
<evidence type="ECO:0000256" key="4">
    <source>
        <dbReference type="ARBA" id="ARBA00022679"/>
    </source>
</evidence>
<dbReference type="Pfam" id="PF00912">
    <property type="entry name" value="Transgly"/>
    <property type="match status" value="1"/>
</dbReference>
<keyword evidence="12" id="KW-1185">Reference proteome</keyword>
<evidence type="ECO:0000256" key="2">
    <source>
        <dbReference type="ARBA" id="ARBA00022670"/>
    </source>
</evidence>
<comment type="catalytic activity">
    <reaction evidence="8">
        <text>[GlcNAc-(1-&gt;4)-Mur2Ac(oyl-L-Ala-gamma-D-Glu-L-Lys-D-Ala-D-Ala)](n)-di-trans,octa-cis-undecaprenyl diphosphate + beta-D-GlcNAc-(1-&gt;4)-Mur2Ac(oyl-L-Ala-gamma-D-Glu-L-Lys-D-Ala-D-Ala)-di-trans,octa-cis-undecaprenyl diphosphate = [GlcNAc-(1-&gt;4)-Mur2Ac(oyl-L-Ala-gamma-D-Glu-L-Lys-D-Ala-D-Ala)](n+1)-di-trans,octa-cis-undecaprenyl diphosphate + di-trans,octa-cis-undecaprenyl diphosphate + H(+)</text>
        <dbReference type="Rhea" id="RHEA:23708"/>
        <dbReference type="Rhea" id="RHEA-COMP:9602"/>
        <dbReference type="Rhea" id="RHEA-COMP:9603"/>
        <dbReference type="ChEBI" id="CHEBI:15378"/>
        <dbReference type="ChEBI" id="CHEBI:58405"/>
        <dbReference type="ChEBI" id="CHEBI:60033"/>
        <dbReference type="ChEBI" id="CHEBI:78435"/>
        <dbReference type="EC" id="2.4.99.28"/>
    </reaction>
</comment>
<feature type="domain" description="Glycosyl transferase family 51" evidence="10">
    <location>
        <begin position="58"/>
        <end position="238"/>
    </location>
</feature>
<dbReference type="Pfam" id="PF00905">
    <property type="entry name" value="Transpeptidase"/>
    <property type="match status" value="1"/>
</dbReference>
<dbReference type="InterPro" id="IPR036950">
    <property type="entry name" value="PBP_transglycosylase"/>
</dbReference>
<dbReference type="InterPro" id="IPR050396">
    <property type="entry name" value="Glycosyltr_51/Transpeptidase"/>
</dbReference>
<evidence type="ECO:0000259" key="9">
    <source>
        <dbReference type="Pfam" id="PF00905"/>
    </source>
</evidence>
<feature type="domain" description="Penicillin-binding protein transpeptidase" evidence="9">
    <location>
        <begin position="341"/>
        <end position="617"/>
    </location>
</feature>
<accession>A0ABP9JJ02</accession>
<gene>
    <name evidence="11" type="ORF">GCM10023258_30730</name>
</gene>
<dbReference type="Gene3D" id="1.10.3810.10">
    <property type="entry name" value="Biosynthetic peptidoglycan transglycosylase-like"/>
    <property type="match status" value="1"/>
</dbReference>
<dbReference type="InterPro" id="IPR001460">
    <property type="entry name" value="PCN-bd_Tpept"/>
</dbReference>
<dbReference type="SUPFAM" id="SSF53955">
    <property type="entry name" value="Lysozyme-like"/>
    <property type="match status" value="1"/>
</dbReference>
<keyword evidence="2" id="KW-0645">Protease</keyword>
<dbReference type="InterPro" id="IPR023346">
    <property type="entry name" value="Lysozyme-like_dom_sf"/>
</dbReference>
<dbReference type="InterPro" id="IPR012338">
    <property type="entry name" value="Beta-lactam/transpept-like"/>
</dbReference>
<evidence type="ECO:0000256" key="5">
    <source>
        <dbReference type="ARBA" id="ARBA00022801"/>
    </source>
</evidence>
<dbReference type="EMBL" id="BAABIW010000019">
    <property type="protein sequence ID" value="GAA5032064.1"/>
    <property type="molecule type" value="Genomic_DNA"/>
</dbReference>
<reference evidence="12" key="1">
    <citation type="journal article" date="2019" name="Int. J. Syst. Evol. Microbiol.">
        <title>The Global Catalogue of Microorganisms (GCM) 10K type strain sequencing project: providing services to taxonomists for standard genome sequencing and annotation.</title>
        <authorList>
            <consortium name="The Broad Institute Genomics Platform"/>
            <consortium name="The Broad Institute Genome Sequencing Center for Infectious Disease"/>
            <person name="Wu L."/>
            <person name="Ma J."/>
        </authorList>
    </citation>
    <scope>NUCLEOTIDE SEQUENCE [LARGE SCALE GENOMIC DNA]</scope>
    <source>
        <strain evidence="12">JCM 17687</strain>
    </source>
</reference>
<dbReference type="PANTHER" id="PTHR32282:SF33">
    <property type="entry name" value="PEPTIDOGLYCAN GLYCOSYLTRANSFERASE"/>
    <property type="match status" value="1"/>
</dbReference>
<sequence>MGALGAGLAAPPLAAVGALASAGVTDFTSLPSVLTTAAPEQRSQILAADGSLIVAPGDEDRVVVPLAAVAPVMRQAQVAIEDSRFYEHGPVDVQGLVRAAVSDLRTGTAGEGASTLTQQLVKLTLQSQALAAGHDAAAAAAVEKTLPRKLTELRYAAALERAWSKDRILESYLNLAYYGAGAYGVEAAALRYFGVHASALTLTEAATLAGLVQSPSTTDPVSHPAAAKARRDVVLGRMLALRLVSRAQWQAAVRRPLAADLHVTHEPTTCASSAHPYFCSFVVSWLEQEPELGPTRRARRDLLYRGGLTVRTTLDPAAERDVDRALQAVAPRGNALGVAAAAYVTRPGTGDVVALGQDTAYGSGSSAGTTELDYAVDARYGGSRGFQFGSTAKAFSLVTAMEQGLGTGASVDAPAADSTHPATFRPKDFPQPCGLSRPWRVYNDEAWHGGRMPLTTATEQSTNTAFVALAGRIGVCAIRSTMTAFGVHDASGGPIGTYPPQVVLGAQQVSPQTMADAYAALATGGVLCRTRPVTSVTRAGRTLLAVAQTCTRVADAHAVRQTTQLLEDNMTHGSGILNQLSGRPSAGKTGTSNANAQSWFVGYTPQLATAVWVGNPTQQNRPMFDVSMAGKTCASMTGACYAAPIWRRIMDAVSSGLPAVPMP</sequence>
<comment type="caution">
    <text evidence="11">The sequence shown here is derived from an EMBL/GenBank/DDBJ whole genome shotgun (WGS) entry which is preliminary data.</text>
</comment>
<comment type="catalytic activity">
    <reaction evidence="7">
        <text>Preferential cleavage: (Ac)2-L-Lys-D-Ala-|-D-Ala. Also transpeptidation of peptidyl-alanyl moieties that are N-acyl substituents of D-alanine.</text>
        <dbReference type="EC" id="3.4.16.4"/>
    </reaction>
</comment>
<dbReference type="InterPro" id="IPR001264">
    <property type="entry name" value="Glyco_trans_51"/>
</dbReference>
<keyword evidence="6" id="KW-0511">Multifunctional enzyme</keyword>
<protein>
    <submittedName>
        <fullName evidence="11">Transglycosylase domain-containing protein</fullName>
    </submittedName>
</protein>
<dbReference type="Proteomes" id="UP001500427">
    <property type="component" value="Unassembled WGS sequence"/>
</dbReference>
<evidence type="ECO:0000313" key="11">
    <source>
        <dbReference type="EMBL" id="GAA5032064.1"/>
    </source>
</evidence>
<name>A0ABP9JJ02_9MICO</name>